<accession>A0A9R1IMC3</accession>
<feature type="non-terminal residue" evidence="1">
    <location>
        <position position="34"/>
    </location>
</feature>
<feature type="non-terminal residue" evidence="1">
    <location>
        <position position="1"/>
    </location>
</feature>
<sequence>GGAAGAGAGEGPSGLYVGPIETASQEMLEALYRQ</sequence>
<reference evidence="1" key="2">
    <citation type="submission" date="2020-03" db="EMBL/GenBank/DDBJ databases">
        <title>The second near-complete assembly of the hexaploid bread wheat (Triticum aestivum) genome.</title>
        <authorList>
            <person name="Zimin A.V."/>
            <person name="Puiu D."/>
            <person name="Shumante A."/>
            <person name="Alonge M."/>
            <person name="Salzberg S.L."/>
        </authorList>
    </citation>
    <scope>NUCLEOTIDE SEQUENCE</scope>
    <source>
        <tissue evidence="1">Leaf</tissue>
    </source>
</reference>
<dbReference type="EMBL" id="CM022227">
    <property type="protein sequence ID" value="KAF7086684.1"/>
    <property type="molecule type" value="Genomic_DNA"/>
</dbReference>
<comment type="caution">
    <text evidence="1">The sequence shown here is derived from an EMBL/GenBank/DDBJ whole genome shotgun (WGS) entry which is preliminary data.</text>
</comment>
<dbReference type="AlphaFoldDB" id="A0A9R1IMC3"/>
<name>A0A9R1IMC3_WHEAT</name>
<organism evidence="1">
    <name type="scientific">Triticum aestivum</name>
    <name type="common">Wheat</name>
    <dbReference type="NCBI Taxonomy" id="4565"/>
    <lineage>
        <taxon>Eukaryota</taxon>
        <taxon>Viridiplantae</taxon>
        <taxon>Streptophyta</taxon>
        <taxon>Embryophyta</taxon>
        <taxon>Tracheophyta</taxon>
        <taxon>Spermatophyta</taxon>
        <taxon>Magnoliopsida</taxon>
        <taxon>Liliopsida</taxon>
        <taxon>Poales</taxon>
        <taxon>Poaceae</taxon>
        <taxon>BOP clade</taxon>
        <taxon>Pooideae</taxon>
        <taxon>Triticodae</taxon>
        <taxon>Triticeae</taxon>
        <taxon>Triticinae</taxon>
        <taxon>Triticum</taxon>
    </lineage>
</organism>
<proteinExistence type="predicted"/>
<evidence type="ECO:0000313" key="1">
    <source>
        <dbReference type="EMBL" id="KAF7086684.1"/>
    </source>
</evidence>
<reference evidence="1" key="1">
    <citation type="journal article" date="2017" name="Gigascience">
        <title>The first near-complete assembly of the hexaploid bread wheat genome, Triticum aestivum.</title>
        <authorList>
            <person name="Zimin A.V."/>
            <person name="Puiu D."/>
            <person name="Hall R."/>
            <person name="Kingan S."/>
            <person name="Clavijo B.J."/>
            <person name="Salzberg S.L."/>
        </authorList>
    </citation>
    <scope>NUCLEOTIDE SEQUENCE</scope>
    <source>
        <tissue evidence="1">Leaf</tissue>
    </source>
</reference>
<dbReference type="Proteomes" id="UP000815260">
    <property type="component" value="Chromosome 6B"/>
</dbReference>
<protein>
    <submittedName>
        <fullName evidence="1">Uncharacterized protein</fullName>
    </submittedName>
</protein>
<gene>
    <name evidence="1" type="ORF">CFC21_089955</name>
</gene>